<evidence type="ECO:0000313" key="1">
    <source>
        <dbReference type="EMBL" id="SOQ55287.1"/>
    </source>
</evidence>
<proteinExistence type="predicted"/>
<name>A0A2H1WQL0_SPOFR</name>
<accession>A0A2H1WQL0</accession>
<reference evidence="1" key="1">
    <citation type="submission" date="2016-07" db="EMBL/GenBank/DDBJ databases">
        <authorList>
            <person name="Bretaudeau A."/>
        </authorList>
    </citation>
    <scope>NUCLEOTIDE SEQUENCE</scope>
    <source>
        <strain evidence="1">Rice</strain>
        <tissue evidence="1">Whole body</tissue>
    </source>
</reference>
<protein>
    <submittedName>
        <fullName evidence="1">SFRICE_011925</fullName>
    </submittedName>
</protein>
<organism evidence="1">
    <name type="scientific">Spodoptera frugiperda</name>
    <name type="common">Fall armyworm</name>
    <dbReference type="NCBI Taxonomy" id="7108"/>
    <lineage>
        <taxon>Eukaryota</taxon>
        <taxon>Metazoa</taxon>
        <taxon>Ecdysozoa</taxon>
        <taxon>Arthropoda</taxon>
        <taxon>Hexapoda</taxon>
        <taxon>Insecta</taxon>
        <taxon>Pterygota</taxon>
        <taxon>Neoptera</taxon>
        <taxon>Endopterygota</taxon>
        <taxon>Lepidoptera</taxon>
        <taxon>Glossata</taxon>
        <taxon>Ditrysia</taxon>
        <taxon>Noctuoidea</taxon>
        <taxon>Noctuidae</taxon>
        <taxon>Amphipyrinae</taxon>
        <taxon>Spodoptera</taxon>
    </lineage>
</organism>
<gene>
    <name evidence="1" type="ORF">SFRICE_011925</name>
</gene>
<sequence>MTILSVYGSNAHLSVGGPCFGTNGPARPEPGTAIFESHKELFRAGIEPAIRCTAASCSTVQSICNVILIGPLGYVKVAKLATSRLLSPKREAEVHITTFIRFLENFSVAARNLELCPVYSNRLTPYFMRLITQLVNEQTVDLMVSNRCRPWILETQEALQWFRDRLLCNVSRVRFPCQPKSYNGIL</sequence>
<dbReference type="AlphaFoldDB" id="A0A2H1WQL0"/>
<dbReference type="EMBL" id="ODYU01010288">
    <property type="protein sequence ID" value="SOQ55287.1"/>
    <property type="molecule type" value="Genomic_DNA"/>
</dbReference>